<reference evidence="2 3" key="1">
    <citation type="submission" date="2024-02" db="EMBL/GenBank/DDBJ databases">
        <authorList>
            <person name="Chen Y."/>
            <person name="Shah S."/>
            <person name="Dougan E. K."/>
            <person name="Thang M."/>
            <person name="Chan C."/>
        </authorList>
    </citation>
    <scope>NUCLEOTIDE SEQUENCE [LARGE SCALE GENOMIC DNA]</scope>
</reference>
<protein>
    <submittedName>
        <fullName evidence="2">Uncharacterized protein</fullName>
    </submittedName>
</protein>
<gene>
    <name evidence="2" type="ORF">CCMP2556_LOCUS23404</name>
</gene>
<proteinExistence type="predicted"/>
<keyword evidence="1" id="KW-0812">Transmembrane</keyword>
<organism evidence="2 3">
    <name type="scientific">Durusdinium trenchii</name>
    <dbReference type="NCBI Taxonomy" id="1381693"/>
    <lineage>
        <taxon>Eukaryota</taxon>
        <taxon>Sar</taxon>
        <taxon>Alveolata</taxon>
        <taxon>Dinophyceae</taxon>
        <taxon>Suessiales</taxon>
        <taxon>Symbiodiniaceae</taxon>
        <taxon>Durusdinium</taxon>
    </lineage>
</organism>
<feature type="transmembrane region" description="Helical" evidence="1">
    <location>
        <begin position="24"/>
        <end position="44"/>
    </location>
</feature>
<sequence length="206" mass="22165">MHDTVGLSPWHHRHALDVFSARNLSVLLLCVSLAPLALVHTLSLQANQCGRQLRRAKEILESLDSEALLLPVSGYLPSAPPWLRSSWASYLAELSDESLAHAEDRGLVDLLLQDSSAPSTLRDTGSALHDLNGQLPVLASGDGAQSTSYGVRKSKVQQVDCFLRAAQRCRKHCGEDVGRIVDVGSGLGALTRHLAQHLALPCLGTL</sequence>
<evidence type="ECO:0000313" key="2">
    <source>
        <dbReference type="EMBL" id="CAK9044481.1"/>
    </source>
</evidence>
<evidence type="ECO:0000256" key="1">
    <source>
        <dbReference type="SAM" id="Phobius"/>
    </source>
</evidence>
<keyword evidence="1" id="KW-1133">Transmembrane helix</keyword>
<name>A0ABP0M0G4_9DINO</name>
<dbReference type="EMBL" id="CAXAMN010014869">
    <property type="protein sequence ID" value="CAK9044481.1"/>
    <property type="molecule type" value="Genomic_DNA"/>
</dbReference>
<evidence type="ECO:0000313" key="3">
    <source>
        <dbReference type="Proteomes" id="UP001642484"/>
    </source>
</evidence>
<accession>A0ABP0M0G4</accession>
<keyword evidence="3" id="KW-1185">Reference proteome</keyword>
<comment type="caution">
    <text evidence="2">The sequence shown here is derived from an EMBL/GenBank/DDBJ whole genome shotgun (WGS) entry which is preliminary data.</text>
</comment>
<dbReference type="Proteomes" id="UP001642484">
    <property type="component" value="Unassembled WGS sequence"/>
</dbReference>
<keyword evidence="1" id="KW-0472">Membrane</keyword>
<feature type="non-terminal residue" evidence="2">
    <location>
        <position position="206"/>
    </location>
</feature>